<dbReference type="InterPro" id="IPR046859">
    <property type="entry name" value="RGPA/RALGAPB_N"/>
</dbReference>
<sequence>MNVGIFNRVNFKSKDSDGMYSEWSSLPLEGGGQGVLGAVGGRDVVLAVVKQLASHQPSPLTTDSEVEWVLEVVRYGLSLPLTEHEALRACVHVCYAWLGALLPPAPVSHPQPPAVPAPVAADPRRYAARILSHLHNLFIPRADDSADLISKQAVLCHRVLRLARSLADSADLGPREWRALLLLLLAAAAALLAPPAPHHGAEQLCERVLCVLFEVWILACHRCFPSPALWRTLREQCVRWRHRAPLADQWARVSLCLTARLLAHMYGPHFPVMPIGEEDANLVPADMSAEAVMQTWYRILHTIGNPVDLCRPHVISQTPEFLQYSMTAEEGARDPSAHPCLQALPAIFLKAMKGIAAHVDAFLGQGTERWRGGGAGGGGGGGGGGGAGGAQGQGQGAAEGEDELTPPAHRRLAKSFSVASRPREKINERSTPRTSLIGLTGSRPPSVVPTTPPNSISSQVGDSERPPLAPLRPKVNSILHLFGEWLFEAALIGTTPALSNQQRSEGTPPPPSFSDATYRLNMMSYQPGRAVALGALCRAVCSKQCREAVLAPYLARCYGALQRGLRDPATAAAVVLDAADIFRLDLDGVLVLVPDFITALDLVLSEREPRIECGAIDKRELRKAAISLLLSMVAFPYHYRGLPVPEFPGCNEYAGTTLGAVARARLPAICVAAVQAEAAEAADALAVPLLSALYLCVRHNAYGADAAPPAPPPPPHQPHHADAKARSESGGSEHAHDDYAADVRELDPSSPAFGAALVVRATYLVCHRLISSWKGDLQVSLAALELLAGFAKLQSLKPEAVERRRAVRWICDYISVQCGRPPQAHSRDLHSCVVAAYQCLAAWLCAPLLADAGCLTALMEVVELGISGSKSHGKPGEPPKMKDEKELKPVSMRVRDAAESLLMLILEQGGSGRWCRLDERWLSALGHGRLRHFVADGSTLLSLLEEPLANSQEPQPTLVGTYILL</sequence>
<evidence type="ECO:0000259" key="2">
    <source>
        <dbReference type="Pfam" id="PF20412"/>
    </source>
</evidence>
<feature type="compositionally biased region" description="Basic and acidic residues" evidence="1">
    <location>
        <begin position="719"/>
        <end position="737"/>
    </location>
</feature>
<evidence type="ECO:0000313" key="3">
    <source>
        <dbReference type="EMBL" id="CAH2049064.1"/>
    </source>
</evidence>
<feature type="region of interest" description="Disordered" evidence="1">
    <location>
        <begin position="370"/>
        <end position="467"/>
    </location>
</feature>
<feature type="non-terminal residue" evidence="3">
    <location>
        <position position="1"/>
    </location>
</feature>
<feature type="compositionally biased region" description="Gly residues" evidence="1">
    <location>
        <begin position="372"/>
        <end position="397"/>
    </location>
</feature>
<evidence type="ECO:0000256" key="1">
    <source>
        <dbReference type="SAM" id="MobiDB-lite"/>
    </source>
</evidence>
<name>A0ABN8I5E2_9NEOP</name>
<keyword evidence="4" id="KW-1185">Reference proteome</keyword>
<accession>A0ABN8I5E2</accession>
<dbReference type="PANTHER" id="PTHR21344">
    <property type="entry name" value="RAL GTPASE-ACTIVATING PROTEIN SUBUNIT BETA"/>
    <property type="match status" value="1"/>
</dbReference>
<feature type="compositionally biased region" description="Basic and acidic residues" evidence="1">
    <location>
        <begin position="421"/>
        <end position="431"/>
    </location>
</feature>
<protein>
    <recommendedName>
        <fullName evidence="2">Ral GTPase-activating protein subunit alpha/beta N-terminal domain-containing protein</fullName>
    </recommendedName>
</protein>
<gene>
    <name evidence="3" type="ORF">IPOD504_LOCUS6570</name>
</gene>
<proteinExistence type="predicted"/>
<dbReference type="InterPro" id="IPR039930">
    <property type="entry name" value="RALGAPB"/>
</dbReference>
<evidence type="ECO:0000313" key="4">
    <source>
        <dbReference type="Proteomes" id="UP000837857"/>
    </source>
</evidence>
<organism evidence="3 4">
    <name type="scientific">Iphiclides podalirius</name>
    <name type="common">scarce swallowtail</name>
    <dbReference type="NCBI Taxonomy" id="110791"/>
    <lineage>
        <taxon>Eukaryota</taxon>
        <taxon>Metazoa</taxon>
        <taxon>Ecdysozoa</taxon>
        <taxon>Arthropoda</taxon>
        <taxon>Hexapoda</taxon>
        <taxon>Insecta</taxon>
        <taxon>Pterygota</taxon>
        <taxon>Neoptera</taxon>
        <taxon>Endopterygota</taxon>
        <taxon>Lepidoptera</taxon>
        <taxon>Glossata</taxon>
        <taxon>Ditrysia</taxon>
        <taxon>Papilionoidea</taxon>
        <taxon>Papilionidae</taxon>
        <taxon>Papilioninae</taxon>
        <taxon>Iphiclides</taxon>
    </lineage>
</organism>
<dbReference type="EMBL" id="OW152831">
    <property type="protein sequence ID" value="CAH2049064.1"/>
    <property type="molecule type" value="Genomic_DNA"/>
</dbReference>
<feature type="region of interest" description="Disordered" evidence="1">
    <location>
        <begin position="706"/>
        <end position="737"/>
    </location>
</feature>
<dbReference type="Proteomes" id="UP000837857">
    <property type="component" value="Chromosome 19"/>
</dbReference>
<reference evidence="3" key="1">
    <citation type="submission" date="2022-03" db="EMBL/GenBank/DDBJ databases">
        <authorList>
            <person name="Martin H S."/>
        </authorList>
    </citation>
    <scope>NUCLEOTIDE SEQUENCE</scope>
</reference>
<dbReference type="Pfam" id="PF20412">
    <property type="entry name" value="RALGAPB_N"/>
    <property type="match status" value="1"/>
</dbReference>
<dbReference type="PANTHER" id="PTHR21344:SF1">
    <property type="entry name" value="RAL GTPASE-ACTIVATING PROTEIN SUBUNIT BETA"/>
    <property type="match status" value="1"/>
</dbReference>
<feature type="domain" description="Ral GTPase-activating protein subunit alpha/beta N-terminal" evidence="2">
    <location>
        <begin position="149"/>
        <end position="268"/>
    </location>
</feature>